<organism evidence="4 5">
    <name type="scientific">Drosophila lebanonensis</name>
    <name type="common">Fruit fly</name>
    <name type="synonym">Scaptodrosophila lebanonensis</name>
    <dbReference type="NCBI Taxonomy" id="7225"/>
    <lineage>
        <taxon>Eukaryota</taxon>
        <taxon>Metazoa</taxon>
        <taxon>Ecdysozoa</taxon>
        <taxon>Arthropoda</taxon>
        <taxon>Hexapoda</taxon>
        <taxon>Insecta</taxon>
        <taxon>Pterygota</taxon>
        <taxon>Neoptera</taxon>
        <taxon>Endopterygota</taxon>
        <taxon>Diptera</taxon>
        <taxon>Brachycera</taxon>
        <taxon>Muscomorpha</taxon>
        <taxon>Ephydroidea</taxon>
        <taxon>Drosophilidae</taxon>
        <taxon>Scaptodrosophila</taxon>
    </lineage>
</organism>
<dbReference type="InterPro" id="IPR036860">
    <property type="entry name" value="SH2_dom_sf"/>
</dbReference>
<evidence type="ECO:0000313" key="5">
    <source>
        <dbReference type="RefSeq" id="XP_030371587.1"/>
    </source>
</evidence>
<protein>
    <submittedName>
        <fullName evidence="5">Tensin-1-like</fullName>
    </submittedName>
</protein>
<dbReference type="RefSeq" id="XP_030371587.1">
    <property type="nucleotide sequence ID" value="XM_030515727.1"/>
</dbReference>
<evidence type="ECO:0000259" key="3">
    <source>
        <dbReference type="PROSITE" id="PS50001"/>
    </source>
</evidence>
<dbReference type="PANTHER" id="PTHR45734">
    <property type="entry name" value="TENSIN"/>
    <property type="match status" value="1"/>
</dbReference>
<evidence type="ECO:0000256" key="2">
    <source>
        <dbReference type="PROSITE-ProRule" id="PRU00191"/>
    </source>
</evidence>
<evidence type="ECO:0000256" key="1">
    <source>
        <dbReference type="ARBA" id="ARBA00022999"/>
    </source>
</evidence>
<dbReference type="InterPro" id="IPR000980">
    <property type="entry name" value="SH2"/>
</dbReference>
<name>A0A6J2T9G5_DROLE</name>
<dbReference type="GeneID" id="115621897"/>
<sequence length="455" mass="51295">MAPMYMHQSVSIDVTDRSPREENTKNFEDLENIPYHVREDALPFTYGNLPSGFSTSKLNHVDLEENKLKHMRCNYSPSPSTVRKFTRPSIVQSSPVLRKTPSRQEFEEMLMERKELALREQNNVATKLAQKAAIQKDLDVLHEKLNKTLLCSENEKICQLSELQVFDQAGNVPVIKFVDLANTPSSVERVANGNNLTGTNRSITPTLPAPPNASSSSHCAPISPHADWSCPTQEVEPHLVNFAKNSSQYWYKPKVSRREAVDLLHNAPPGTFIIRNSTTYQNAFGLVLRVDKPPPGVAISSENGDELVRHFLLEPTTRGVHLKGCTNEPIFTSLSAFVYQHSINQLALPCTLRIPDRNLYITSAHDDLSVNQKQSLGHGCTCNALYLFQCNMESLTGKEAVRKAVYEMYGQLDRVFPIELALKLDQEITSAMYFVIWLSIIQRLPLLPWLTTFCL</sequence>
<evidence type="ECO:0000313" key="4">
    <source>
        <dbReference type="Proteomes" id="UP000504634"/>
    </source>
</evidence>
<keyword evidence="1 2" id="KW-0727">SH2 domain</keyword>
<dbReference type="SUPFAM" id="SSF55550">
    <property type="entry name" value="SH2 domain"/>
    <property type="match status" value="1"/>
</dbReference>
<accession>A0A6J2T9G5</accession>
<dbReference type="InterPro" id="IPR011993">
    <property type="entry name" value="PH-like_dom_sf"/>
</dbReference>
<dbReference type="Pfam" id="PF00017">
    <property type="entry name" value="SH2"/>
    <property type="match status" value="1"/>
</dbReference>
<proteinExistence type="predicted"/>
<dbReference type="Gene3D" id="2.30.29.30">
    <property type="entry name" value="Pleckstrin-homology domain (PH domain)/Phosphotyrosine-binding domain (PTB)"/>
    <property type="match status" value="1"/>
</dbReference>
<dbReference type="InterPro" id="IPR051484">
    <property type="entry name" value="Tensin_PTEN_phosphatase"/>
</dbReference>
<dbReference type="OrthoDB" id="6273691at2759"/>
<dbReference type="GO" id="GO:0005925">
    <property type="term" value="C:focal adhesion"/>
    <property type="evidence" value="ECO:0007669"/>
    <property type="project" value="TreeGrafter"/>
</dbReference>
<dbReference type="AlphaFoldDB" id="A0A6J2T9G5"/>
<dbReference type="Gene3D" id="3.30.505.10">
    <property type="entry name" value="SH2 domain"/>
    <property type="match status" value="1"/>
</dbReference>
<dbReference type="PANTHER" id="PTHR45734:SF10">
    <property type="entry name" value="BLISTERY, ISOFORM A"/>
    <property type="match status" value="1"/>
</dbReference>
<reference evidence="5" key="1">
    <citation type="submission" date="2025-08" db="UniProtKB">
        <authorList>
            <consortium name="RefSeq"/>
        </authorList>
    </citation>
    <scope>IDENTIFICATION</scope>
    <source>
        <strain evidence="5">11010-0011.00</strain>
        <tissue evidence="5">Whole body</tissue>
    </source>
</reference>
<dbReference type="SMART" id="SM00252">
    <property type="entry name" value="SH2"/>
    <property type="match status" value="1"/>
</dbReference>
<feature type="domain" description="SH2" evidence="3">
    <location>
        <begin position="250"/>
        <end position="356"/>
    </location>
</feature>
<gene>
    <name evidence="5" type="primary">LOC115621897</name>
</gene>
<keyword evidence="4" id="KW-1185">Reference proteome</keyword>
<dbReference type="PROSITE" id="PS50001">
    <property type="entry name" value="SH2"/>
    <property type="match status" value="1"/>
</dbReference>
<dbReference type="Proteomes" id="UP000504634">
    <property type="component" value="Unplaced"/>
</dbReference>